<proteinExistence type="predicted"/>
<protein>
    <submittedName>
        <fullName evidence="1">Uncharacterized protein</fullName>
    </submittedName>
</protein>
<name>A0ACC0V1P6_9HYPO</name>
<comment type="caution">
    <text evidence="1">The sequence shown here is derived from an EMBL/GenBank/DDBJ whole genome shotgun (WGS) entry which is preliminary data.</text>
</comment>
<sequence length="603" mass="68830">MKMQLPNPRGVPTKRLTRYAFITFVLTFVIANYSLWSHSRTWDTAHLRGPVRFGVRHPVKQLMKEARERHQATLSKRSFDLGAAAARYRERRGRHPPPGFDQWFEAAAGQRAVVVEDFFDRIYKDLTPFWALEPETLRERAHSWPWVVRIRNGTAHGDGDVKGLVPWLKHWTGLVGEFAEYLPDVDMPINYMDEPRIAVPFDVVNRLVAEAESTKLMPEAGQVKSEYTRGLDYLDENKPAPYEPQWFGPDSAYWDVFVKTCGEDTPAWGVEAVRDFTQPAEFPPSGWSPEYSEAGYVRNWTAAMDPCLQPHLRQLHGTFVEPISLKSTPELIPLFGGSKLPTNNEILIPGAMYLTKDEFYSGGESNRGPKWAQKKDGLVWRGDGSGGRTKPETWHHFQRHRLVQMLNATTVAEAEASPGRRTDAFELPNPATYPQSAASSLSGWISSLADAGFVHFCFPHRCDWGRSYFSEVRPVPMKRQYAHKLLPDVDGNSFSARFRAFLRSSSAPLKSTIYAEWHDDRLVPWVHFIPMDNTFRDLYGLLGFFASGDEGDAAARYVAETGMAWSDEVLRREDMGLYVWRLLLEWARVCDEDRHHLGYVGDI</sequence>
<organism evidence="1 2">
    <name type="scientific">Trichothecium roseum</name>
    <dbReference type="NCBI Taxonomy" id="47278"/>
    <lineage>
        <taxon>Eukaryota</taxon>
        <taxon>Fungi</taxon>
        <taxon>Dikarya</taxon>
        <taxon>Ascomycota</taxon>
        <taxon>Pezizomycotina</taxon>
        <taxon>Sordariomycetes</taxon>
        <taxon>Hypocreomycetidae</taxon>
        <taxon>Hypocreales</taxon>
        <taxon>Hypocreales incertae sedis</taxon>
        <taxon>Trichothecium</taxon>
    </lineage>
</organism>
<keyword evidence="2" id="KW-1185">Reference proteome</keyword>
<evidence type="ECO:0000313" key="2">
    <source>
        <dbReference type="Proteomes" id="UP001163324"/>
    </source>
</evidence>
<evidence type="ECO:0000313" key="1">
    <source>
        <dbReference type="EMBL" id="KAI9900197.1"/>
    </source>
</evidence>
<dbReference type="Proteomes" id="UP001163324">
    <property type="component" value="Chromosome 4"/>
</dbReference>
<accession>A0ACC0V1P6</accession>
<gene>
    <name evidence="1" type="ORF">N3K66_004459</name>
</gene>
<reference evidence="1" key="1">
    <citation type="submission" date="2022-10" db="EMBL/GenBank/DDBJ databases">
        <title>Complete Genome of Trichothecium roseum strain YXFP-22015, a Plant Pathogen Isolated from Citrus.</title>
        <authorList>
            <person name="Wang Y."/>
            <person name="Zhu L."/>
        </authorList>
    </citation>
    <scope>NUCLEOTIDE SEQUENCE</scope>
    <source>
        <strain evidence="1">YXFP-22015</strain>
    </source>
</reference>
<dbReference type="EMBL" id="CM047943">
    <property type="protein sequence ID" value="KAI9900197.1"/>
    <property type="molecule type" value="Genomic_DNA"/>
</dbReference>